<dbReference type="Gene3D" id="6.10.140.1350">
    <property type="match status" value="1"/>
</dbReference>
<feature type="compositionally biased region" description="Polar residues" evidence="9">
    <location>
        <begin position="55"/>
        <end position="70"/>
    </location>
</feature>
<feature type="compositionally biased region" description="Low complexity" evidence="9">
    <location>
        <begin position="92"/>
        <end position="205"/>
    </location>
</feature>
<sequence length="912" mass="98843">MQTYEGLDNSATDSKVQQILAICQSVLLEIYSHPAMAFASNTSAFGMKPATTSGLFGAAQPQQQQTTSFANAPPLGQSQPQQSGNLFGAFGQNQQQNQQQNQPQTGLFGQPQQQQPAGGLFGQPQQQQQQPGGSIFGQPQQQQQQPPAGNLFGQPQQQQQQQPGTGLFGQPQQQQQQPTGNLFGQPQQQQQQPTGSLFGQPQQQQSGGGLFGQPQQQQQQQQPAGGLFGGGSSLFGSTNVQQPQQQQQGSGLFGSTSANPLQAQATLPSGAFGGTGATTGAFGSTIFGTKPEQQQPQQQQQGGFNAFGGQNQNLAVSTQQPSGPPPFTKATKFNDLPDDVKKILENMDTFIQGRTQVGKELRQRKLGEEPTKGREAIRNLRKELASVGTTIRKDLHTSQDIKAKTQQALAEAVAARNIIDAFRFPQSGSTALKDHANFPLEYFTGVADQMKERLTWYIATIEQIERKLASATSPAHTPHSISATLQAQHATFLALASRTAAIHAELQKVKVYYTQLWRTQTGSVRDPFDLLAKSPETKMAYQQNQVYGQQAAPQQQQQQQQQDVVSGDQYRYALTNFRIAHEKVEQQRLQLEEQERQVAQLRARIALLEGSSNPTIGAHNGNTIDDFSIKNSASQLDKLINRWAADVIRAPPLPLQELCAAILNDVSGLDVTQVEATPMQVQSYLRHAMAETISEGIINCLIVTNSTEANIQLTRIHEHIFARDPTVACVWRRQTFSAAVETCTPDMSLSILHEQVPELMRVLHGKIPSSGGVSILESAYAFSRMLHGSGSPSGDAFYRAFVPELGSVLFPRQIELVKRCLKSERGETDRVGATIFPGLVKVSRAATVPGMEETVQVICECAMGGPSVPAMPYDGQQPGMPQVMPMPPSAPPSVPPMMGGGGGGMPFQPGYF</sequence>
<evidence type="ECO:0000256" key="1">
    <source>
        <dbReference type="ARBA" id="ARBA00004567"/>
    </source>
</evidence>
<dbReference type="GO" id="GO:0005643">
    <property type="term" value="C:nuclear pore"/>
    <property type="evidence" value="ECO:0007669"/>
    <property type="project" value="UniProtKB-SubCell"/>
</dbReference>
<dbReference type="EMBL" id="KN831782">
    <property type="protein sequence ID" value="KIM40552.1"/>
    <property type="molecule type" value="Genomic_DNA"/>
</dbReference>
<keyword evidence="3" id="KW-0509">mRNA transport</keyword>
<dbReference type="GO" id="GO:0017056">
    <property type="term" value="F:structural constituent of nuclear pore"/>
    <property type="evidence" value="ECO:0007669"/>
    <property type="project" value="InterPro"/>
</dbReference>
<gene>
    <name evidence="10" type="ORF">M413DRAFT_11442</name>
</gene>
<reference evidence="11" key="2">
    <citation type="submission" date="2015-01" db="EMBL/GenBank/DDBJ databases">
        <title>Evolutionary Origins and Diversification of the Mycorrhizal Mutualists.</title>
        <authorList>
            <consortium name="DOE Joint Genome Institute"/>
            <consortium name="Mycorrhizal Genomics Consortium"/>
            <person name="Kohler A."/>
            <person name="Kuo A."/>
            <person name="Nagy L.G."/>
            <person name="Floudas D."/>
            <person name="Copeland A."/>
            <person name="Barry K.W."/>
            <person name="Cichocki N."/>
            <person name="Veneault-Fourrey C."/>
            <person name="LaButti K."/>
            <person name="Lindquist E.A."/>
            <person name="Lipzen A."/>
            <person name="Lundell T."/>
            <person name="Morin E."/>
            <person name="Murat C."/>
            <person name="Riley R."/>
            <person name="Ohm R."/>
            <person name="Sun H."/>
            <person name="Tunlid A."/>
            <person name="Henrissat B."/>
            <person name="Grigoriev I.V."/>
            <person name="Hibbett D.S."/>
            <person name="Martin F."/>
        </authorList>
    </citation>
    <scope>NUCLEOTIDE SEQUENCE [LARGE SCALE GENOMIC DNA]</scope>
    <source>
        <strain evidence="11">h7</strain>
    </source>
</reference>
<dbReference type="GO" id="GO:0008139">
    <property type="term" value="F:nuclear localization sequence binding"/>
    <property type="evidence" value="ECO:0007669"/>
    <property type="project" value="InterPro"/>
</dbReference>
<keyword evidence="2" id="KW-0813">Transport</keyword>
<dbReference type="PANTHER" id="PTHR13437">
    <property type="entry name" value="NUCLEOPORIN P58/P45 NUCLEOPORIN-LIKE PROTEIN 1"/>
    <property type="match status" value="1"/>
</dbReference>
<dbReference type="Proteomes" id="UP000053424">
    <property type="component" value="Unassembled WGS sequence"/>
</dbReference>
<keyword evidence="4" id="KW-0653">Protein transport</keyword>
<reference evidence="10 11" key="1">
    <citation type="submission" date="2014-04" db="EMBL/GenBank/DDBJ databases">
        <authorList>
            <consortium name="DOE Joint Genome Institute"/>
            <person name="Kuo A."/>
            <person name="Gay G."/>
            <person name="Dore J."/>
            <person name="Kohler A."/>
            <person name="Nagy L.G."/>
            <person name="Floudas D."/>
            <person name="Copeland A."/>
            <person name="Barry K.W."/>
            <person name="Cichocki N."/>
            <person name="Veneault-Fourrey C."/>
            <person name="LaButti K."/>
            <person name="Lindquist E.A."/>
            <person name="Lipzen A."/>
            <person name="Lundell T."/>
            <person name="Morin E."/>
            <person name="Murat C."/>
            <person name="Sun H."/>
            <person name="Tunlid A."/>
            <person name="Henrissat B."/>
            <person name="Grigoriev I.V."/>
            <person name="Hibbett D.S."/>
            <person name="Martin F."/>
            <person name="Nordberg H.P."/>
            <person name="Cantor M.N."/>
            <person name="Hua S.X."/>
        </authorList>
    </citation>
    <scope>NUCLEOTIDE SEQUENCE [LARGE SCALE GENOMIC DNA]</scope>
    <source>
        <strain evidence="11">h7</strain>
    </source>
</reference>
<name>A0A0C2YHL2_HEBCY</name>
<evidence type="ECO:0000313" key="11">
    <source>
        <dbReference type="Proteomes" id="UP000053424"/>
    </source>
</evidence>
<feature type="compositionally biased region" description="Polar residues" evidence="9">
    <location>
        <begin position="249"/>
        <end position="267"/>
    </location>
</feature>
<evidence type="ECO:0000256" key="6">
    <source>
        <dbReference type="ARBA" id="ARBA00023132"/>
    </source>
</evidence>
<dbReference type="Pfam" id="PF13634">
    <property type="entry name" value="Nucleoporin_FG"/>
    <property type="match status" value="3"/>
</dbReference>
<keyword evidence="8" id="KW-0175">Coiled coil</keyword>
<dbReference type="OrthoDB" id="2538017at2759"/>
<organism evidence="10 11">
    <name type="scientific">Hebeloma cylindrosporum</name>
    <dbReference type="NCBI Taxonomy" id="76867"/>
    <lineage>
        <taxon>Eukaryota</taxon>
        <taxon>Fungi</taxon>
        <taxon>Dikarya</taxon>
        <taxon>Basidiomycota</taxon>
        <taxon>Agaricomycotina</taxon>
        <taxon>Agaricomycetes</taxon>
        <taxon>Agaricomycetidae</taxon>
        <taxon>Agaricales</taxon>
        <taxon>Agaricineae</taxon>
        <taxon>Hymenogastraceae</taxon>
        <taxon>Hebeloma</taxon>
    </lineage>
</organism>
<feature type="compositionally biased region" description="Low complexity" evidence="9">
    <location>
        <begin position="73"/>
        <end position="84"/>
    </location>
</feature>
<feature type="compositionally biased region" description="Low complexity" evidence="9">
    <location>
        <begin position="212"/>
        <end position="225"/>
    </location>
</feature>
<dbReference type="STRING" id="686832.A0A0C2YHL2"/>
<dbReference type="AlphaFoldDB" id="A0A0C2YHL2"/>
<keyword evidence="11" id="KW-1185">Reference proteome</keyword>
<feature type="coiled-coil region" evidence="8">
    <location>
        <begin position="574"/>
        <end position="611"/>
    </location>
</feature>
<keyword evidence="7" id="KW-0539">Nucleus</keyword>
<evidence type="ECO:0000256" key="2">
    <source>
        <dbReference type="ARBA" id="ARBA00022448"/>
    </source>
</evidence>
<accession>A0A0C2YHL2</accession>
<comment type="subcellular location">
    <subcellularLocation>
        <location evidence="1">Nucleus</location>
        <location evidence="1">Nuclear pore complex</location>
    </subcellularLocation>
</comment>
<keyword evidence="6" id="KW-0906">Nuclear pore complex</keyword>
<evidence type="ECO:0008006" key="12">
    <source>
        <dbReference type="Google" id="ProtNLM"/>
    </source>
</evidence>
<dbReference type="GO" id="GO:0015031">
    <property type="term" value="P:protein transport"/>
    <property type="evidence" value="ECO:0007669"/>
    <property type="project" value="UniProtKB-KW"/>
</dbReference>
<protein>
    <recommendedName>
        <fullName evidence="12">Nucleoporin Nup54 alpha-helical domain-containing protein</fullName>
    </recommendedName>
</protein>
<dbReference type="HOGENOM" id="CLU_318860_0_0_1"/>
<keyword evidence="5" id="KW-0811">Translocation</keyword>
<evidence type="ECO:0000256" key="3">
    <source>
        <dbReference type="ARBA" id="ARBA00022816"/>
    </source>
</evidence>
<evidence type="ECO:0000256" key="5">
    <source>
        <dbReference type="ARBA" id="ARBA00023010"/>
    </source>
</evidence>
<dbReference type="InterPro" id="IPR024882">
    <property type="entry name" value="NUP58/p45/49"/>
</dbReference>
<dbReference type="GO" id="GO:0051028">
    <property type="term" value="P:mRNA transport"/>
    <property type="evidence" value="ECO:0007669"/>
    <property type="project" value="UniProtKB-KW"/>
</dbReference>
<feature type="compositionally biased region" description="Low complexity" evidence="9">
    <location>
        <begin position="278"/>
        <end position="313"/>
    </location>
</feature>
<evidence type="ECO:0000256" key="9">
    <source>
        <dbReference type="SAM" id="MobiDB-lite"/>
    </source>
</evidence>
<dbReference type="InterPro" id="IPR025574">
    <property type="entry name" value="Nucleoporin_FG_rpt"/>
</dbReference>
<feature type="region of interest" description="Disordered" evidence="9">
    <location>
        <begin position="55"/>
        <end position="334"/>
    </location>
</feature>
<evidence type="ECO:0000313" key="10">
    <source>
        <dbReference type="EMBL" id="KIM40552.1"/>
    </source>
</evidence>
<evidence type="ECO:0000256" key="4">
    <source>
        <dbReference type="ARBA" id="ARBA00022927"/>
    </source>
</evidence>
<dbReference type="PANTHER" id="PTHR13437:SF2">
    <property type="entry name" value="NUCLEOPORIN P58_P45"/>
    <property type="match status" value="1"/>
</dbReference>
<evidence type="ECO:0000256" key="7">
    <source>
        <dbReference type="ARBA" id="ARBA00023242"/>
    </source>
</evidence>
<evidence type="ECO:0000256" key="8">
    <source>
        <dbReference type="SAM" id="Coils"/>
    </source>
</evidence>
<proteinExistence type="predicted"/>